<sequence>MLAGLGFGLAVMVRSADPADRLGRLRPDELAAELENLSVDGQRLQDEAGGLRATQSAIADGARGDADIDRARQEADALAVLAGTSPATGPGVTLTINDPRGTVEAWILVDALQELRDAGAEAIELSGVRVVASTYIVDAPGGGMTVDGGQVAAPYVMRAIGDAHTLAQAMRIPGGVLDTVATRDGAQAEVANSERIEIRALRTVPSPRFARPAD</sequence>
<dbReference type="Pfam" id="PF05949">
    <property type="entry name" value="DUF881"/>
    <property type="match status" value="1"/>
</dbReference>
<accession>A0A1S1R178</accession>
<dbReference type="GO" id="GO:0005886">
    <property type="term" value="C:plasma membrane"/>
    <property type="evidence" value="ECO:0007669"/>
    <property type="project" value="TreeGrafter"/>
</dbReference>
<dbReference type="InterPro" id="IPR010273">
    <property type="entry name" value="DUF881"/>
</dbReference>
<organism evidence="2 3">
    <name type="scientific">Parafrankia colletiae</name>
    <dbReference type="NCBI Taxonomy" id="573497"/>
    <lineage>
        <taxon>Bacteria</taxon>
        <taxon>Bacillati</taxon>
        <taxon>Actinomycetota</taxon>
        <taxon>Actinomycetes</taxon>
        <taxon>Frankiales</taxon>
        <taxon>Frankiaceae</taxon>
        <taxon>Parafrankia</taxon>
    </lineage>
</organism>
<proteinExistence type="inferred from homology"/>
<dbReference type="AlphaFoldDB" id="A0A1S1R178"/>
<reference evidence="3" key="1">
    <citation type="submission" date="2016-07" db="EMBL/GenBank/DDBJ databases">
        <title>Sequence Frankia sp. strain CcI1.17.</title>
        <authorList>
            <person name="Ghodhbane-Gtari F."/>
            <person name="Swanson E."/>
            <person name="Gueddou A."/>
            <person name="Morris K."/>
            <person name="Hezbri K."/>
            <person name="Ktari A."/>
            <person name="Nouioui I."/>
            <person name="Abebe-Akele F."/>
            <person name="Simpson S."/>
            <person name="Thomas K."/>
            <person name="Gtari M."/>
            <person name="Tisa L.S."/>
            <person name="Hurst S."/>
        </authorList>
    </citation>
    <scope>NUCLEOTIDE SEQUENCE [LARGE SCALE GENOMIC DNA]</scope>
    <source>
        <strain evidence="3">Cc1.17</strain>
    </source>
</reference>
<name>A0A1S1R178_9ACTN</name>
<keyword evidence="3" id="KW-1185">Reference proteome</keyword>
<evidence type="ECO:0000256" key="1">
    <source>
        <dbReference type="ARBA" id="ARBA00009108"/>
    </source>
</evidence>
<gene>
    <name evidence="2" type="ORF">CC117_15030</name>
</gene>
<dbReference type="Proteomes" id="UP000179627">
    <property type="component" value="Unassembled WGS sequence"/>
</dbReference>
<dbReference type="Gene3D" id="3.30.70.1880">
    <property type="entry name" value="Protein of unknown function DUF881"/>
    <property type="match status" value="1"/>
</dbReference>
<evidence type="ECO:0008006" key="4">
    <source>
        <dbReference type="Google" id="ProtNLM"/>
    </source>
</evidence>
<evidence type="ECO:0000313" key="3">
    <source>
        <dbReference type="Proteomes" id="UP000179627"/>
    </source>
</evidence>
<dbReference type="PANTHER" id="PTHR37313">
    <property type="entry name" value="UPF0749 PROTEIN RV1825"/>
    <property type="match status" value="1"/>
</dbReference>
<protein>
    <recommendedName>
        <fullName evidence="4">DUF881 domain-containing protein</fullName>
    </recommendedName>
</protein>
<comment type="similarity">
    <text evidence="1">Belongs to the UPF0749 family.</text>
</comment>
<dbReference type="EMBL" id="MBLM01000102">
    <property type="protein sequence ID" value="OHV39549.1"/>
    <property type="molecule type" value="Genomic_DNA"/>
</dbReference>
<evidence type="ECO:0000313" key="2">
    <source>
        <dbReference type="EMBL" id="OHV39549.1"/>
    </source>
</evidence>
<comment type="caution">
    <text evidence="2">The sequence shown here is derived from an EMBL/GenBank/DDBJ whole genome shotgun (WGS) entry which is preliminary data.</text>
</comment>
<dbReference type="PANTHER" id="PTHR37313:SF2">
    <property type="entry name" value="UPF0749 PROTEIN YLXX"/>
    <property type="match status" value="1"/>
</dbReference>